<evidence type="ECO:0000256" key="6">
    <source>
        <dbReference type="SAM" id="MobiDB-lite"/>
    </source>
</evidence>
<evidence type="ECO:0000256" key="5">
    <source>
        <dbReference type="SAM" id="Coils"/>
    </source>
</evidence>
<keyword evidence="2" id="KW-0805">Transcription regulation</keyword>
<sequence length="255" mass="29063">MTSVSRLIMKDQTNKKISIAEENNRSGHDSHQNNGDENIDGGCKKKIGKGHQSKNLEAERKRRKKLNDRLYSLRALVPNISKLDRGAILGDAINYVKELEKQVKDLQIELEQHTEDENAMKIVRNSTDNKVPPLTLHQNGTKSGPKRENASFSGDFHKDPKEKVHQMEPQVEVSQMDGNEFFVKILCEHKQGGFVRLIEGLSSLGFQVINVNATRHKFLVSNIIRVERRDKETVQADHVKESLLEVARYQFKSTV</sequence>
<dbReference type="Gene3D" id="4.10.280.10">
    <property type="entry name" value="Helix-loop-helix DNA-binding domain"/>
    <property type="match status" value="1"/>
</dbReference>
<dbReference type="Pfam" id="PF22754">
    <property type="entry name" value="bHLH-TF_ACT-like_plant"/>
    <property type="match status" value="1"/>
</dbReference>
<evidence type="ECO:0000256" key="4">
    <source>
        <dbReference type="ARBA" id="ARBA00023242"/>
    </source>
</evidence>
<gene>
    <name evidence="8" type="ORF">DH2020_006908</name>
</gene>
<organism evidence="8 9">
    <name type="scientific">Rehmannia glutinosa</name>
    <name type="common">Chinese foxglove</name>
    <dbReference type="NCBI Taxonomy" id="99300"/>
    <lineage>
        <taxon>Eukaryota</taxon>
        <taxon>Viridiplantae</taxon>
        <taxon>Streptophyta</taxon>
        <taxon>Embryophyta</taxon>
        <taxon>Tracheophyta</taxon>
        <taxon>Spermatophyta</taxon>
        <taxon>Magnoliopsida</taxon>
        <taxon>eudicotyledons</taxon>
        <taxon>Gunneridae</taxon>
        <taxon>Pentapetalae</taxon>
        <taxon>asterids</taxon>
        <taxon>lamiids</taxon>
        <taxon>Lamiales</taxon>
        <taxon>Orobanchaceae</taxon>
        <taxon>Rehmannieae</taxon>
        <taxon>Rehmannia</taxon>
    </lineage>
</organism>
<accession>A0ABR0XKI5</accession>
<dbReference type="InterPro" id="IPR036638">
    <property type="entry name" value="HLH_DNA-bd_sf"/>
</dbReference>
<feature type="region of interest" description="Disordered" evidence="6">
    <location>
        <begin position="129"/>
        <end position="165"/>
    </location>
</feature>
<dbReference type="SMART" id="SM00353">
    <property type="entry name" value="HLH"/>
    <property type="match status" value="1"/>
</dbReference>
<dbReference type="Proteomes" id="UP001318860">
    <property type="component" value="Unassembled WGS sequence"/>
</dbReference>
<dbReference type="SUPFAM" id="SSF47459">
    <property type="entry name" value="HLH, helix-loop-helix DNA-binding domain"/>
    <property type="match status" value="1"/>
</dbReference>
<protein>
    <recommendedName>
        <fullName evidence="7">BHLH domain-containing protein</fullName>
    </recommendedName>
</protein>
<evidence type="ECO:0000256" key="2">
    <source>
        <dbReference type="ARBA" id="ARBA00023015"/>
    </source>
</evidence>
<evidence type="ECO:0000259" key="7">
    <source>
        <dbReference type="PROSITE" id="PS50888"/>
    </source>
</evidence>
<feature type="compositionally biased region" description="Basic and acidic residues" evidence="6">
    <location>
        <begin position="145"/>
        <end position="165"/>
    </location>
</feature>
<comment type="caution">
    <text evidence="8">The sequence shown here is derived from an EMBL/GenBank/DDBJ whole genome shotgun (WGS) entry which is preliminary data.</text>
</comment>
<feature type="coiled-coil region" evidence="5">
    <location>
        <begin position="89"/>
        <end position="116"/>
    </location>
</feature>
<evidence type="ECO:0000256" key="3">
    <source>
        <dbReference type="ARBA" id="ARBA00023163"/>
    </source>
</evidence>
<feature type="region of interest" description="Disordered" evidence="6">
    <location>
        <begin position="1"/>
        <end position="61"/>
    </location>
</feature>
<dbReference type="Pfam" id="PF00010">
    <property type="entry name" value="HLH"/>
    <property type="match status" value="1"/>
</dbReference>
<dbReference type="EMBL" id="JABTTQ020000004">
    <property type="protein sequence ID" value="KAK6159594.1"/>
    <property type="molecule type" value="Genomic_DNA"/>
</dbReference>
<dbReference type="InterPro" id="IPR054502">
    <property type="entry name" value="bHLH-TF_ACT-like_plant"/>
</dbReference>
<dbReference type="PANTHER" id="PTHR31945:SF11">
    <property type="entry name" value="TRANSCRIPTION FACTOR ABORTED MICROSPORES"/>
    <property type="match status" value="1"/>
</dbReference>
<dbReference type="PROSITE" id="PS50888">
    <property type="entry name" value="BHLH"/>
    <property type="match status" value="1"/>
</dbReference>
<dbReference type="InterPro" id="IPR051358">
    <property type="entry name" value="TF_AMS/ICE1/BHLH6-like"/>
</dbReference>
<proteinExistence type="predicted"/>
<name>A0ABR0XKI5_REHGL</name>
<feature type="domain" description="BHLH" evidence="7">
    <location>
        <begin position="50"/>
        <end position="99"/>
    </location>
</feature>
<keyword evidence="9" id="KW-1185">Reference proteome</keyword>
<feature type="compositionally biased region" description="Basic and acidic residues" evidence="6">
    <location>
        <begin position="8"/>
        <end position="31"/>
    </location>
</feature>
<keyword evidence="3" id="KW-0804">Transcription</keyword>
<evidence type="ECO:0000313" key="9">
    <source>
        <dbReference type="Proteomes" id="UP001318860"/>
    </source>
</evidence>
<dbReference type="InterPro" id="IPR011598">
    <property type="entry name" value="bHLH_dom"/>
</dbReference>
<evidence type="ECO:0000313" key="8">
    <source>
        <dbReference type="EMBL" id="KAK6159594.1"/>
    </source>
</evidence>
<dbReference type="PANTHER" id="PTHR31945">
    <property type="entry name" value="TRANSCRIPTION FACTOR SCREAM2-RELATED"/>
    <property type="match status" value="1"/>
</dbReference>
<keyword evidence="4" id="KW-0539">Nucleus</keyword>
<evidence type="ECO:0000256" key="1">
    <source>
        <dbReference type="ARBA" id="ARBA00004123"/>
    </source>
</evidence>
<reference evidence="8 9" key="1">
    <citation type="journal article" date="2021" name="Comput. Struct. Biotechnol. J.">
        <title>De novo genome assembly of the potent medicinal plant Rehmannia glutinosa using nanopore technology.</title>
        <authorList>
            <person name="Ma L."/>
            <person name="Dong C."/>
            <person name="Song C."/>
            <person name="Wang X."/>
            <person name="Zheng X."/>
            <person name="Niu Y."/>
            <person name="Chen S."/>
            <person name="Feng W."/>
        </authorList>
    </citation>
    <scope>NUCLEOTIDE SEQUENCE [LARGE SCALE GENOMIC DNA]</scope>
    <source>
        <strain evidence="8">DH-2019</strain>
    </source>
</reference>
<keyword evidence="5" id="KW-0175">Coiled coil</keyword>
<comment type="subcellular location">
    <subcellularLocation>
        <location evidence="1">Nucleus</location>
    </subcellularLocation>
</comment>